<dbReference type="EMBL" id="JAVXUP010000827">
    <property type="protein sequence ID" value="KAK3020197.1"/>
    <property type="molecule type" value="Genomic_DNA"/>
</dbReference>
<proteinExistence type="predicted"/>
<organism evidence="1 2">
    <name type="scientific">Escallonia herrerae</name>
    <dbReference type="NCBI Taxonomy" id="1293975"/>
    <lineage>
        <taxon>Eukaryota</taxon>
        <taxon>Viridiplantae</taxon>
        <taxon>Streptophyta</taxon>
        <taxon>Embryophyta</taxon>
        <taxon>Tracheophyta</taxon>
        <taxon>Spermatophyta</taxon>
        <taxon>Magnoliopsida</taxon>
        <taxon>eudicotyledons</taxon>
        <taxon>Gunneridae</taxon>
        <taxon>Pentapetalae</taxon>
        <taxon>asterids</taxon>
        <taxon>campanulids</taxon>
        <taxon>Escalloniales</taxon>
        <taxon>Escalloniaceae</taxon>
        <taxon>Escallonia</taxon>
    </lineage>
</organism>
<gene>
    <name evidence="1" type="ORF">RJ639_047141</name>
</gene>
<dbReference type="Gene3D" id="3.40.50.150">
    <property type="entry name" value="Vaccinia Virus protein VP39"/>
    <property type="match status" value="1"/>
</dbReference>
<dbReference type="Proteomes" id="UP001188597">
    <property type="component" value="Unassembled WGS sequence"/>
</dbReference>
<dbReference type="InterPro" id="IPR029063">
    <property type="entry name" value="SAM-dependent_MTases_sf"/>
</dbReference>
<sequence length="482" mass="53482">MAKIAIATDKTTPTLRSSYPDAPILGCKDQKISENFYVRGDGTRAFYFADEFLTRLFKENGFETEEYDVYCKQIMEVKLSDWVFKIRELSKEYQHTCKSTGLMLWESARLMASILAANQSIVSGKRVLELGSGCGGICSMVAARSADLVVATDGNETTLELLSLNVSSNLQSSSRSNLITKVLQWGNKDHIGSIKQLSDEGFEIILGTDVTYIPEAISPLFSTARELISVNKGVEEVHKPALILCHVLRRVDEPSIISAAAHFGFKLVDRWPLGSSNCSISKHYRCMMQVEDYLYQKDLYLPLVGEKPDVMNANEWLILDQKVLATVRLSLTPQVAVNISKEKTTVAVMQALKKLYEKHSASNKASAADIAVYFIKRSPASALNGGIPEEERSDDMLIAGSSMGRINELKKKLARGTALSWIFKLQKIILSSTTEAAHDGQLNLEKIEGNKNPTDMLMKITDTESQSERAFYVADSSYRTPA</sequence>
<dbReference type="InterPro" id="IPR019410">
    <property type="entry name" value="Methyltransf_16"/>
</dbReference>
<name>A0AA88W5F6_9ASTE</name>
<dbReference type="PANTHER" id="PTHR14614">
    <property type="entry name" value="HEPATOCELLULAR CARCINOMA-ASSOCIATED ANTIGEN"/>
    <property type="match status" value="1"/>
</dbReference>
<dbReference type="CDD" id="cd02440">
    <property type="entry name" value="AdoMet_MTases"/>
    <property type="match status" value="1"/>
</dbReference>
<keyword evidence="2" id="KW-1185">Reference proteome</keyword>
<dbReference type="PANTHER" id="PTHR14614:SF130">
    <property type="entry name" value="PROTEIN-LYSINE N-METHYLTRANSFERASE EEF2KMT"/>
    <property type="match status" value="1"/>
</dbReference>
<dbReference type="AlphaFoldDB" id="A0AA88W5F6"/>
<evidence type="ECO:0000313" key="1">
    <source>
        <dbReference type="EMBL" id="KAK3020197.1"/>
    </source>
</evidence>
<protein>
    <submittedName>
        <fullName evidence="1">Uncharacterized protein</fullName>
    </submittedName>
</protein>
<reference evidence="1" key="1">
    <citation type="submission" date="2022-12" db="EMBL/GenBank/DDBJ databases">
        <title>Draft genome assemblies for two species of Escallonia (Escalloniales).</title>
        <authorList>
            <person name="Chanderbali A."/>
            <person name="Dervinis C."/>
            <person name="Anghel I."/>
            <person name="Soltis D."/>
            <person name="Soltis P."/>
            <person name="Zapata F."/>
        </authorList>
    </citation>
    <scope>NUCLEOTIDE SEQUENCE</scope>
    <source>
        <strain evidence="1">UCBG64.0493</strain>
        <tissue evidence="1">Leaf</tissue>
    </source>
</reference>
<dbReference type="Pfam" id="PF10294">
    <property type="entry name" value="Methyltransf_16"/>
    <property type="match status" value="1"/>
</dbReference>
<evidence type="ECO:0000313" key="2">
    <source>
        <dbReference type="Proteomes" id="UP001188597"/>
    </source>
</evidence>
<comment type="caution">
    <text evidence="1">The sequence shown here is derived from an EMBL/GenBank/DDBJ whole genome shotgun (WGS) entry which is preliminary data.</text>
</comment>
<dbReference type="SUPFAM" id="SSF53335">
    <property type="entry name" value="S-adenosyl-L-methionine-dependent methyltransferases"/>
    <property type="match status" value="1"/>
</dbReference>
<accession>A0AA88W5F6</accession>